<organism evidence="4">
    <name type="scientific">Pyrodinium bahamense</name>
    <dbReference type="NCBI Taxonomy" id="73915"/>
    <lineage>
        <taxon>Eukaryota</taxon>
        <taxon>Sar</taxon>
        <taxon>Alveolata</taxon>
        <taxon>Dinophyceae</taxon>
        <taxon>Gonyaulacales</taxon>
        <taxon>Pyrocystaceae</taxon>
        <taxon>Pyrodinium</taxon>
    </lineage>
</organism>
<evidence type="ECO:0008006" key="5">
    <source>
        <dbReference type="Google" id="ProtNLM"/>
    </source>
</evidence>
<name>A0A7S0FXJ5_9DINO</name>
<sequence length="566" mass="62393">MSGLRAVVLMPVGMASLQLLLKAAATDPSSPVFGPCSGQWSDCLTSRCCSDSAFQCFEKNHNFAQCRPSCSVGIHYDDPPKYQSWWTCRIKSPLGLEASSQVSHSMAAACKAPVSWPPTSEQLEPFEVREDFGSSDADWLRVQDVREQSRLQVRALGSKGLREKEAEGTATMASQLSDTEGGSDGAIIDVPEWMDEPEAGSQGAQQAPKLAQKDEKRVTQRLAGPLLFCFAVVAPGTSEPEMVAMQYLQGSGIFGCDGYRVVSNVSAEMLFSKASLHLPDDISAHLPFDRIPVSVVNISIWVKLQQSPPFWDPATNAWKQGDKHLANAPVFVEAWDKIFSGGEYSKYDWTVKLDVDAFPVPQRIRAMLRDHTKHPSWNMYMQNTAADRYGNFLHGPIEVLSKAAMDAYSDGAGRCKREVYFRDKGEDWYLGLCLQHLGVPGVRELRLLDDAYMWNSAHVNCDTSFATYHPLKDLDSWNSCLQQVCPSVLNPWIPQVMYSREVPEVVGVGAQWWPVLAGVAAVFLASSLVACSRVRRSLVARAGCAQKSVSLDCEPCLERAVSASFD</sequence>
<feature type="signal peptide" evidence="3">
    <location>
        <begin position="1"/>
        <end position="25"/>
    </location>
</feature>
<feature type="compositionally biased region" description="Polar residues" evidence="1">
    <location>
        <begin position="171"/>
        <end position="180"/>
    </location>
</feature>
<keyword evidence="2" id="KW-1133">Transmembrane helix</keyword>
<proteinExistence type="predicted"/>
<accession>A0A7S0FXJ5</accession>
<evidence type="ECO:0000256" key="2">
    <source>
        <dbReference type="SAM" id="Phobius"/>
    </source>
</evidence>
<feature type="chain" id="PRO_5030957656" description="Hexosyltransferase" evidence="3">
    <location>
        <begin position="26"/>
        <end position="566"/>
    </location>
</feature>
<keyword evidence="3" id="KW-0732">Signal</keyword>
<reference evidence="4" key="1">
    <citation type="submission" date="2021-01" db="EMBL/GenBank/DDBJ databases">
        <authorList>
            <person name="Corre E."/>
            <person name="Pelletier E."/>
            <person name="Niang G."/>
            <person name="Scheremetjew M."/>
            <person name="Finn R."/>
            <person name="Kale V."/>
            <person name="Holt S."/>
            <person name="Cochrane G."/>
            <person name="Meng A."/>
            <person name="Brown T."/>
            <person name="Cohen L."/>
        </authorList>
    </citation>
    <scope>NUCLEOTIDE SEQUENCE</scope>
    <source>
        <strain evidence="4">Pbaha01</strain>
    </source>
</reference>
<keyword evidence="2" id="KW-0812">Transmembrane</keyword>
<evidence type="ECO:0000256" key="1">
    <source>
        <dbReference type="SAM" id="MobiDB-lite"/>
    </source>
</evidence>
<evidence type="ECO:0000313" key="4">
    <source>
        <dbReference type="EMBL" id="CAD8388814.1"/>
    </source>
</evidence>
<gene>
    <name evidence="4" type="ORF">PBAH0796_LOCUS32502</name>
</gene>
<protein>
    <recommendedName>
        <fullName evidence="5">Hexosyltransferase</fullName>
    </recommendedName>
</protein>
<dbReference type="EMBL" id="HBEG01053411">
    <property type="protein sequence ID" value="CAD8388814.1"/>
    <property type="molecule type" value="Transcribed_RNA"/>
</dbReference>
<dbReference type="Gene3D" id="3.90.550.50">
    <property type="match status" value="1"/>
</dbReference>
<evidence type="ECO:0000256" key="3">
    <source>
        <dbReference type="SAM" id="SignalP"/>
    </source>
</evidence>
<feature type="region of interest" description="Disordered" evidence="1">
    <location>
        <begin position="160"/>
        <end position="188"/>
    </location>
</feature>
<feature type="transmembrane region" description="Helical" evidence="2">
    <location>
        <begin position="512"/>
        <end position="531"/>
    </location>
</feature>
<keyword evidence="2" id="KW-0472">Membrane</keyword>
<dbReference type="AlphaFoldDB" id="A0A7S0FXJ5"/>